<dbReference type="GO" id="GO:0048471">
    <property type="term" value="C:perinuclear region of cytoplasm"/>
    <property type="evidence" value="ECO:0007669"/>
    <property type="project" value="TreeGrafter"/>
</dbReference>
<feature type="region of interest" description="Disordered" evidence="4">
    <location>
        <begin position="346"/>
        <end position="399"/>
    </location>
</feature>
<dbReference type="GO" id="GO:0005829">
    <property type="term" value="C:cytosol"/>
    <property type="evidence" value="ECO:0007669"/>
    <property type="project" value="TreeGrafter"/>
</dbReference>
<dbReference type="Pfam" id="PF07834">
    <property type="entry name" value="RanGAP1_C"/>
    <property type="match status" value="1"/>
</dbReference>
<dbReference type="PANTHER" id="PTHR24113">
    <property type="entry name" value="RAN GTPASE-ACTIVATING PROTEIN 1"/>
    <property type="match status" value="1"/>
</dbReference>
<evidence type="ECO:0000259" key="5">
    <source>
        <dbReference type="Pfam" id="PF07834"/>
    </source>
</evidence>
<name>A0A1B6HAY1_9HEMI</name>
<accession>A0A1B6HAY1</accession>
<organism evidence="6">
    <name type="scientific">Homalodisca liturata</name>
    <dbReference type="NCBI Taxonomy" id="320908"/>
    <lineage>
        <taxon>Eukaryota</taxon>
        <taxon>Metazoa</taxon>
        <taxon>Ecdysozoa</taxon>
        <taxon>Arthropoda</taxon>
        <taxon>Hexapoda</taxon>
        <taxon>Insecta</taxon>
        <taxon>Pterygota</taxon>
        <taxon>Neoptera</taxon>
        <taxon>Paraneoptera</taxon>
        <taxon>Hemiptera</taxon>
        <taxon>Auchenorrhyncha</taxon>
        <taxon>Membracoidea</taxon>
        <taxon>Cicadellidae</taxon>
        <taxon>Cicadellinae</taxon>
        <taxon>Proconiini</taxon>
        <taxon>Homalodisca</taxon>
    </lineage>
</organism>
<dbReference type="GO" id="GO:0005096">
    <property type="term" value="F:GTPase activator activity"/>
    <property type="evidence" value="ECO:0007669"/>
    <property type="project" value="UniProtKB-KW"/>
</dbReference>
<dbReference type="GO" id="GO:0006913">
    <property type="term" value="P:nucleocytoplasmic transport"/>
    <property type="evidence" value="ECO:0007669"/>
    <property type="project" value="TreeGrafter"/>
</dbReference>
<dbReference type="InterPro" id="IPR032675">
    <property type="entry name" value="LRR_dom_sf"/>
</dbReference>
<keyword evidence="3" id="KW-0677">Repeat</keyword>
<dbReference type="SUPFAM" id="SSF69099">
    <property type="entry name" value="Ran-GTPase activating protein 1 (RanGAP1), C-terminal domain"/>
    <property type="match status" value="1"/>
</dbReference>
<keyword evidence="1" id="KW-0343">GTPase activation</keyword>
<feature type="compositionally biased region" description="Acidic residues" evidence="4">
    <location>
        <begin position="358"/>
        <end position="383"/>
    </location>
</feature>
<evidence type="ECO:0000256" key="2">
    <source>
        <dbReference type="ARBA" id="ARBA00022614"/>
    </source>
</evidence>
<sequence length="567" mass="62282">MSSDALDALTNQLSNTKMQGEGVSFVGKSLKLNNANDAKVVTEAIAACKNLEYLNLEGNTLGVEAAKAIGVALGSHPELKRALWKDMFTGRMKDEIPQALRYLGSGLDVAGARLVELDLSDNAFGPIGMEGLASLLQSPCCHTLQILRLNNNGLGITGAKLLSRALMKCYENSKITGNPLPLRVFIAGRNRLENEGITALSKVFKELGSLEEIQIPQNGIYHTGIKQLSEALKCNPGLRVLNLNDNTLGPKGSTALAMALPNLQLLRHINLGDCLLKTAGALSLAGGLQLKHPNLEELFLDQNEIKKSGGLAVVQSIENKSKLKTLQLNGNMFGEDGIEMIKSEMKKTRQPGALGTFSDDEGDDESEGDEDEENEDNEEESEKEESYVHEECEKEQSVDPNLSSVEKAMMNLLKKVTAADFLQFPTPERFLALEGNKCQLILDEIKKADGEDEYLERLLPAVMKVSGLAVERSVTQEAQDCAITLYRELFTWANSQNNLSLVNNMLLVHLGLIKSEDKKWKPVYNQVGCRIVLKQAMAQNYFPQNSRETINCFLQKNQETIDTVTLT</sequence>
<feature type="compositionally biased region" description="Basic and acidic residues" evidence="4">
    <location>
        <begin position="384"/>
        <end position="397"/>
    </location>
</feature>
<evidence type="ECO:0000256" key="4">
    <source>
        <dbReference type="SAM" id="MobiDB-lite"/>
    </source>
</evidence>
<dbReference type="CDD" id="cd00116">
    <property type="entry name" value="LRR_RI"/>
    <property type="match status" value="1"/>
</dbReference>
<dbReference type="EMBL" id="GECU01035957">
    <property type="protein sequence ID" value="JAS71749.1"/>
    <property type="molecule type" value="Transcribed_RNA"/>
</dbReference>
<dbReference type="Gene3D" id="3.80.10.10">
    <property type="entry name" value="Ribonuclease Inhibitor"/>
    <property type="match status" value="1"/>
</dbReference>
<dbReference type="GO" id="GO:0031267">
    <property type="term" value="F:small GTPase binding"/>
    <property type="evidence" value="ECO:0007669"/>
    <property type="project" value="TreeGrafter"/>
</dbReference>
<dbReference type="InterPro" id="IPR027038">
    <property type="entry name" value="RanGap"/>
</dbReference>
<evidence type="ECO:0000256" key="3">
    <source>
        <dbReference type="ARBA" id="ARBA00022737"/>
    </source>
</evidence>
<dbReference type="GO" id="GO:0005634">
    <property type="term" value="C:nucleus"/>
    <property type="evidence" value="ECO:0007669"/>
    <property type="project" value="TreeGrafter"/>
</dbReference>
<evidence type="ECO:0000313" key="6">
    <source>
        <dbReference type="EMBL" id="JAS71749.1"/>
    </source>
</evidence>
<dbReference type="PANTHER" id="PTHR24113:SF12">
    <property type="entry name" value="RAN GTPASE-ACTIVATING PROTEIN 1"/>
    <property type="match status" value="1"/>
</dbReference>
<feature type="domain" description="Ran-GTPase activating protein 1 C-terminal" evidence="5">
    <location>
        <begin position="413"/>
        <end position="564"/>
    </location>
</feature>
<reference evidence="6" key="1">
    <citation type="submission" date="2015-11" db="EMBL/GenBank/DDBJ databases">
        <title>De novo transcriptome assembly of four potential Pierce s Disease insect vectors from Arizona vineyards.</title>
        <authorList>
            <person name="Tassone E.E."/>
        </authorList>
    </citation>
    <scope>NUCLEOTIDE SEQUENCE</scope>
</reference>
<dbReference type="InterPro" id="IPR009109">
    <property type="entry name" value="Ran_GTPase_activating_1_C"/>
</dbReference>
<protein>
    <recommendedName>
        <fullName evidence="5">Ran-GTPase activating protein 1 C-terminal domain-containing protein</fullName>
    </recommendedName>
</protein>
<dbReference type="Gene3D" id="1.25.40.200">
    <property type="entry name" value="Ran-GTPase activating protein 1, C-terminal domain"/>
    <property type="match status" value="1"/>
</dbReference>
<dbReference type="SUPFAM" id="SSF52047">
    <property type="entry name" value="RNI-like"/>
    <property type="match status" value="1"/>
</dbReference>
<dbReference type="GO" id="GO:0007165">
    <property type="term" value="P:signal transduction"/>
    <property type="evidence" value="ECO:0007669"/>
    <property type="project" value="InterPro"/>
</dbReference>
<dbReference type="AlphaFoldDB" id="A0A1B6HAY1"/>
<dbReference type="Pfam" id="PF13516">
    <property type="entry name" value="LRR_6"/>
    <property type="match status" value="4"/>
</dbReference>
<dbReference type="InterPro" id="IPR001611">
    <property type="entry name" value="Leu-rich_rpt"/>
</dbReference>
<evidence type="ECO:0000256" key="1">
    <source>
        <dbReference type="ARBA" id="ARBA00022468"/>
    </source>
</evidence>
<keyword evidence="2" id="KW-0433">Leucine-rich repeat</keyword>
<gene>
    <name evidence="6" type="ORF">g.23214</name>
</gene>
<dbReference type="InterPro" id="IPR036720">
    <property type="entry name" value="RanGAP1_C_sf"/>
</dbReference>
<proteinExistence type="predicted"/>
<dbReference type="SMART" id="SM00368">
    <property type="entry name" value="LRR_RI"/>
    <property type="match status" value="8"/>
</dbReference>